<evidence type="ECO:0000256" key="15">
    <source>
        <dbReference type="SAM" id="MobiDB-lite"/>
    </source>
</evidence>
<dbReference type="GO" id="GO:0005634">
    <property type="term" value="C:nucleus"/>
    <property type="evidence" value="ECO:0007669"/>
    <property type="project" value="UniProtKB-SubCell"/>
</dbReference>
<comment type="subcellular location">
    <subcellularLocation>
        <location evidence="2">Cytoplasm</location>
    </subcellularLocation>
    <subcellularLocation>
        <location evidence="1">Nucleus</location>
    </subcellularLocation>
</comment>
<dbReference type="GO" id="GO:0005737">
    <property type="term" value="C:cytoplasm"/>
    <property type="evidence" value="ECO:0007669"/>
    <property type="project" value="UniProtKB-SubCell"/>
</dbReference>
<proteinExistence type="predicted"/>
<dbReference type="Proteomes" id="UP000887566">
    <property type="component" value="Unplaced"/>
</dbReference>
<sequence>MEAQFDVKSEPSQHQMSFWPLDEARQSMQAISPMGFSPTSPASSSTSSSIGSHYSGSVTPPYEQHGSNGTQLSDEELAQLTVRELNQRLQGQDRKMVSALKQKRRTLKNRGYAFNCRVRRLQLQLQLEAENVMLKNEMRYLRQMLQESQTRLSYYEGQPAAPPQPAHFHQSNAEQPKYDGYNAIYPQNSQQHQHQPQQQYYAPVTPPTAENRSIV</sequence>
<reference evidence="18" key="1">
    <citation type="submission" date="2022-11" db="UniProtKB">
        <authorList>
            <consortium name="WormBaseParasite"/>
        </authorList>
    </citation>
    <scope>IDENTIFICATION</scope>
</reference>
<keyword evidence="8" id="KW-0238">DNA-binding</keyword>
<dbReference type="SUPFAM" id="SSF57959">
    <property type="entry name" value="Leucine zipper domain"/>
    <property type="match status" value="1"/>
</dbReference>
<accession>A0A914UN10</accession>
<evidence type="ECO:0000256" key="5">
    <source>
        <dbReference type="ARBA" id="ARBA00022499"/>
    </source>
</evidence>
<dbReference type="PANTHER" id="PTHR10129:SF44">
    <property type="entry name" value="TRAFFIC JAM, ISOFORM C"/>
    <property type="match status" value="1"/>
</dbReference>
<keyword evidence="3" id="KW-0217">Developmental protein</keyword>
<evidence type="ECO:0000256" key="14">
    <source>
        <dbReference type="ARBA" id="ARBA00071773"/>
    </source>
</evidence>
<feature type="region of interest" description="Disordered" evidence="15">
    <location>
        <begin position="188"/>
        <end position="215"/>
    </location>
</feature>
<dbReference type="Gene3D" id="1.20.5.170">
    <property type="match status" value="1"/>
</dbReference>
<evidence type="ECO:0000256" key="1">
    <source>
        <dbReference type="ARBA" id="ARBA00004123"/>
    </source>
</evidence>
<evidence type="ECO:0000256" key="13">
    <source>
        <dbReference type="ARBA" id="ARBA00066263"/>
    </source>
</evidence>
<keyword evidence="9" id="KW-0010">Activator</keyword>
<evidence type="ECO:0000256" key="9">
    <source>
        <dbReference type="ARBA" id="ARBA00023159"/>
    </source>
</evidence>
<dbReference type="AlphaFoldDB" id="A0A914UN10"/>
<protein>
    <recommendedName>
        <fullName evidence="14">Neural retina-specific leucine zipper protein</fullName>
    </recommendedName>
</protein>
<dbReference type="InterPro" id="IPR008917">
    <property type="entry name" value="TF_DNA-bd_sf"/>
</dbReference>
<evidence type="ECO:0000256" key="10">
    <source>
        <dbReference type="ARBA" id="ARBA00023163"/>
    </source>
</evidence>
<evidence type="ECO:0000256" key="12">
    <source>
        <dbReference type="ARBA" id="ARBA00055281"/>
    </source>
</evidence>
<evidence type="ECO:0000256" key="7">
    <source>
        <dbReference type="ARBA" id="ARBA00023015"/>
    </source>
</evidence>
<dbReference type="SUPFAM" id="SSF47454">
    <property type="entry name" value="A DNA-binding domain in eukaryotic transcription factors"/>
    <property type="match status" value="1"/>
</dbReference>
<comment type="function">
    <text evidence="12">Acts as a transcriptional activator which regulates the expression of several rod-specific genes, including RHO and PDE6B. Also functions as a transcriptional coactivator, stimulating transcription mediated by the transcription factor CRX and NR2E3. Binds to the rhodopsin promoter in a sequence-specific manner.</text>
</comment>
<keyword evidence="5" id="KW-1017">Isopeptide bond</keyword>
<dbReference type="InterPro" id="IPR046347">
    <property type="entry name" value="bZIP_sf"/>
</dbReference>
<evidence type="ECO:0000313" key="18">
    <source>
        <dbReference type="WBParaSite" id="PSAMB.scaffold1117size35730.g11196.t1"/>
    </source>
</evidence>
<dbReference type="InterPro" id="IPR004826">
    <property type="entry name" value="bZIP_Maf"/>
</dbReference>
<dbReference type="InterPro" id="IPR024874">
    <property type="entry name" value="Transcription_factor_Maf_fam"/>
</dbReference>
<name>A0A914UN10_9BILA</name>
<feature type="compositionally biased region" description="Low complexity" evidence="15">
    <location>
        <begin position="188"/>
        <end position="199"/>
    </location>
</feature>
<evidence type="ECO:0000259" key="16">
    <source>
        <dbReference type="Pfam" id="PF03131"/>
    </source>
</evidence>
<dbReference type="PANTHER" id="PTHR10129">
    <property type="entry name" value="TRANSCRIPTION FACTOR MAF"/>
    <property type="match status" value="1"/>
</dbReference>
<dbReference type="FunFam" id="1.20.5.170:FF:000071">
    <property type="entry name" value="Neural retina-specific leucine zipper protein"/>
    <property type="match status" value="1"/>
</dbReference>
<evidence type="ECO:0000256" key="6">
    <source>
        <dbReference type="ARBA" id="ARBA00022843"/>
    </source>
</evidence>
<dbReference type="GO" id="GO:0000978">
    <property type="term" value="F:RNA polymerase II cis-regulatory region sequence-specific DNA binding"/>
    <property type="evidence" value="ECO:0007669"/>
    <property type="project" value="TreeGrafter"/>
</dbReference>
<dbReference type="GO" id="GO:0045944">
    <property type="term" value="P:positive regulation of transcription by RNA polymerase II"/>
    <property type="evidence" value="ECO:0007669"/>
    <property type="project" value="UniProtKB-ARBA"/>
</dbReference>
<keyword evidence="11" id="KW-0539">Nucleus</keyword>
<feature type="domain" description="Basic leucine zipper" evidence="16">
    <location>
        <begin position="72"/>
        <end position="154"/>
    </location>
</feature>
<evidence type="ECO:0000313" key="17">
    <source>
        <dbReference type="Proteomes" id="UP000887566"/>
    </source>
</evidence>
<feature type="region of interest" description="Disordered" evidence="15">
    <location>
        <begin position="1"/>
        <end position="69"/>
    </location>
</feature>
<keyword evidence="17" id="KW-1185">Reference proteome</keyword>
<dbReference type="CDD" id="cd14697">
    <property type="entry name" value="bZIP_Maf"/>
    <property type="match status" value="1"/>
</dbReference>
<dbReference type="WBParaSite" id="PSAMB.scaffold1117size35730.g11196.t1">
    <property type="protein sequence ID" value="PSAMB.scaffold1117size35730.g11196.t1"/>
    <property type="gene ID" value="PSAMB.scaffold1117size35730.g11196"/>
</dbReference>
<keyword evidence="10" id="KW-0804">Transcription</keyword>
<dbReference type="Pfam" id="PF03131">
    <property type="entry name" value="bZIP_Maf"/>
    <property type="match status" value="1"/>
</dbReference>
<organism evidence="17 18">
    <name type="scientific">Plectus sambesii</name>
    <dbReference type="NCBI Taxonomy" id="2011161"/>
    <lineage>
        <taxon>Eukaryota</taxon>
        <taxon>Metazoa</taxon>
        <taxon>Ecdysozoa</taxon>
        <taxon>Nematoda</taxon>
        <taxon>Chromadorea</taxon>
        <taxon>Plectida</taxon>
        <taxon>Plectina</taxon>
        <taxon>Plectoidea</taxon>
        <taxon>Plectidae</taxon>
        <taxon>Plectus</taxon>
    </lineage>
</organism>
<keyword evidence="4" id="KW-0963">Cytoplasm</keyword>
<comment type="subunit">
    <text evidence="13">Interacts with FIZ1; this interaction represses transactivation. Interacts (via the leucine-zipper domain) with CRX.</text>
</comment>
<evidence type="ECO:0000256" key="3">
    <source>
        <dbReference type="ARBA" id="ARBA00022473"/>
    </source>
</evidence>
<feature type="compositionally biased region" description="Low complexity" evidence="15">
    <location>
        <begin position="37"/>
        <end position="57"/>
    </location>
</feature>
<dbReference type="GO" id="GO:0000981">
    <property type="term" value="F:DNA-binding transcription factor activity, RNA polymerase II-specific"/>
    <property type="evidence" value="ECO:0007669"/>
    <property type="project" value="TreeGrafter"/>
</dbReference>
<keyword evidence="6" id="KW-0832">Ubl conjugation</keyword>
<evidence type="ECO:0000256" key="8">
    <source>
        <dbReference type="ARBA" id="ARBA00023125"/>
    </source>
</evidence>
<feature type="compositionally biased region" description="Basic and acidic residues" evidence="15">
    <location>
        <begin position="1"/>
        <end position="11"/>
    </location>
</feature>
<evidence type="ECO:0000256" key="2">
    <source>
        <dbReference type="ARBA" id="ARBA00004496"/>
    </source>
</evidence>
<evidence type="ECO:0000256" key="4">
    <source>
        <dbReference type="ARBA" id="ARBA00022490"/>
    </source>
</evidence>
<evidence type="ECO:0000256" key="11">
    <source>
        <dbReference type="ARBA" id="ARBA00023242"/>
    </source>
</evidence>
<keyword evidence="7" id="KW-0805">Transcription regulation</keyword>